<feature type="domain" description="Acyl-CoA dehydrogenase/oxidase C-terminal" evidence="6">
    <location>
        <begin position="193"/>
        <end position="334"/>
    </location>
</feature>
<organism evidence="8 9">
    <name type="scientific">Parafrankia irregularis</name>
    <dbReference type="NCBI Taxonomy" id="795642"/>
    <lineage>
        <taxon>Bacteria</taxon>
        <taxon>Bacillati</taxon>
        <taxon>Actinomycetota</taxon>
        <taxon>Actinomycetes</taxon>
        <taxon>Frankiales</taxon>
        <taxon>Frankiaceae</taxon>
        <taxon>Parafrankia</taxon>
    </lineage>
</organism>
<evidence type="ECO:0000256" key="3">
    <source>
        <dbReference type="ARBA" id="ARBA00022630"/>
    </source>
</evidence>
<accession>A0A0S4QHE7</accession>
<evidence type="ECO:0000259" key="7">
    <source>
        <dbReference type="Pfam" id="PF02771"/>
    </source>
</evidence>
<dbReference type="SUPFAM" id="SSF56645">
    <property type="entry name" value="Acyl-CoA dehydrogenase NM domain-like"/>
    <property type="match status" value="1"/>
</dbReference>
<dbReference type="Pfam" id="PF02771">
    <property type="entry name" value="Acyl-CoA_dh_N"/>
    <property type="match status" value="1"/>
</dbReference>
<dbReference type="GO" id="GO:0050660">
    <property type="term" value="F:flavin adenine dinucleotide binding"/>
    <property type="evidence" value="ECO:0007669"/>
    <property type="project" value="InterPro"/>
</dbReference>
<sequence length="339" mass="35364">MHFDLDEDQRALQDTVRRLAEEVFPVERTRGWAEPGGFDRAAWSALAELGTFAVYQPEERGGLALPLVNAVLAYQTLGACLVPGPLVAAALAADLDGDSGAVGGGEVVPAVVVRPEPGAPLLVEHLRDADVVYVLDAHGIERLDPAALSATPVTQPLDPTTPLSLVTGLPRGEEVGDAAQAARWSLLGSLLSSALLVGHALRVLDLATVYAQQREQFGRPIGTFQAVKHMLADCFARGEVARAAVDAAGVIVDEPGALDITEPGPGGGSAVRAVAAARVLAAEAALVNCRTAIQVHGGMGFTWEVDLHLHLKRALLLETSYTTSDAAAEAVAQSLQRVP</sequence>
<evidence type="ECO:0000259" key="6">
    <source>
        <dbReference type="Pfam" id="PF00441"/>
    </source>
</evidence>
<dbReference type="GO" id="GO:0003995">
    <property type="term" value="F:acyl-CoA dehydrogenase activity"/>
    <property type="evidence" value="ECO:0007669"/>
    <property type="project" value="TreeGrafter"/>
</dbReference>
<keyword evidence="3" id="KW-0285">Flavoprotein</keyword>
<name>A0A0S4QHE7_9ACTN</name>
<dbReference type="Proteomes" id="UP000198802">
    <property type="component" value="Unassembled WGS sequence"/>
</dbReference>
<dbReference type="InterPro" id="IPR009075">
    <property type="entry name" value="AcylCo_DH/oxidase_C"/>
</dbReference>
<dbReference type="Pfam" id="PF00441">
    <property type="entry name" value="Acyl-CoA_dh_1"/>
    <property type="match status" value="1"/>
</dbReference>
<dbReference type="Gene3D" id="1.20.140.10">
    <property type="entry name" value="Butyryl-CoA Dehydrogenase, subunit A, domain 3"/>
    <property type="match status" value="1"/>
</dbReference>
<reference evidence="9" key="1">
    <citation type="submission" date="2015-11" db="EMBL/GenBank/DDBJ databases">
        <authorList>
            <person name="Varghese N."/>
        </authorList>
    </citation>
    <scope>NUCLEOTIDE SEQUENCE [LARGE SCALE GENOMIC DNA]</scope>
    <source>
        <strain evidence="9">DSM 45899</strain>
    </source>
</reference>
<comment type="similarity">
    <text evidence="2">Belongs to the acyl-CoA dehydrogenase family.</text>
</comment>
<evidence type="ECO:0000256" key="1">
    <source>
        <dbReference type="ARBA" id="ARBA00001974"/>
    </source>
</evidence>
<keyword evidence="5" id="KW-0560">Oxidoreductase</keyword>
<dbReference type="InterPro" id="IPR037069">
    <property type="entry name" value="AcylCoA_DH/ox_N_sf"/>
</dbReference>
<evidence type="ECO:0000313" key="8">
    <source>
        <dbReference type="EMBL" id="CUU54916.1"/>
    </source>
</evidence>
<dbReference type="InterPro" id="IPR036250">
    <property type="entry name" value="AcylCo_DH-like_C"/>
</dbReference>
<dbReference type="InterPro" id="IPR013786">
    <property type="entry name" value="AcylCoA_DH/ox_N"/>
</dbReference>
<protein>
    <submittedName>
        <fullName evidence="8">Acyl-CoA dehydrogenase</fullName>
    </submittedName>
</protein>
<feature type="domain" description="Acyl-CoA dehydrogenase/oxidase N-terminal" evidence="7">
    <location>
        <begin position="7"/>
        <end position="84"/>
    </location>
</feature>
<proteinExistence type="inferred from homology"/>
<evidence type="ECO:0000256" key="5">
    <source>
        <dbReference type="ARBA" id="ARBA00023002"/>
    </source>
</evidence>
<dbReference type="PANTHER" id="PTHR43884:SF20">
    <property type="entry name" value="ACYL-COA DEHYDROGENASE FADE28"/>
    <property type="match status" value="1"/>
</dbReference>
<keyword evidence="4" id="KW-0274">FAD</keyword>
<evidence type="ECO:0000256" key="2">
    <source>
        <dbReference type="ARBA" id="ARBA00009347"/>
    </source>
</evidence>
<dbReference type="SUPFAM" id="SSF47203">
    <property type="entry name" value="Acyl-CoA dehydrogenase C-terminal domain-like"/>
    <property type="match status" value="1"/>
</dbReference>
<evidence type="ECO:0000313" key="9">
    <source>
        <dbReference type="Proteomes" id="UP000198802"/>
    </source>
</evidence>
<dbReference type="AlphaFoldDB" id="A0A0S4QHE7"/>
<dbReference type="Gene3D" id="1.10.540.10">
    <property type="entry name" value="Acyl-CoA dehydrogenase/oxidase, N-terminal domain"/>
    <property type="match status" value="1"/>
</dbReference>
<dbReference type="EMBL" id="FAOZ01000003">
    <property type="protein sequence ID" value="CUU54916.1"/>
    <property type="molecule type" value="Genomic_DNA"/>
</dbReference>
<evidence type="ECO:0000256" key="4">
    <source>
        <dbReference type="ARBA" id="ARBA00022827"/>
    </source>
</evidence>
<dbReference type="InterPro" id="IPR009100">
    <property type="entry name" value="AcylCoA_DH/oxidase_NM_dom_sf"/>
</dbReference>
<dbReference type="RefSeq" id="WP_091272838.1">
    <property type="nucleotide sequence ID" value="NZ_FAOZ01000003.1"/>
</dbReference>
<gene>
    <name evidence="8" type="ORF">Ga0074812_103406</name>
</gene>
<dbReference type="PANTHER" id="PTHR43884">
    <property type="entry name" value="ACYL-COA DEHYDROGENASE"/>
    <property type="match status" value="1"/>
</dbReference>
<comment type="cofactor">
    <cofactor evidence="1">
        <name>FAD</name>
        <dbReference type="ChEBI" id="CHEBI:57692"/>
    </cofactor>
</comment>
<keyword evidence="9" id="KW-1185">Reference proteome</keyword>